<dbReference type="InterPro" id="IPR011011">
    <property type="entry name" value="Znf_FYVE_PHD"/>
</dbReference>
<accession>A0AAU9IU80</accession>
<dbReference type="InterPro" id="IPR000306">
    <property type="entry name" value="Znf_FYVE"/>
</dbReference>
<proteinExistence type="predicted"/>
<evidence type="ECO:0000256" key="2">
    <source>
        <dbReference type="ARBA" id="ARBA00022771"/>
    </source>
</evidence>
<dbReference type="Proteomes" id="UP001162131">
    <property type="component" value="Unassembled WGS sequence"/>
</dbReference>
<protein>
    <recommendedName>
        <fullName evidence="5">FYVE-type domain-containing protein</fullName>
    </recommendedName>
</protein>
<evidence type="ECO:0000313" key="6">
    <source>
        <dbReference type="EMBL" id="CAG9315295.1"/>
    </source>
</evidence>
<dbReference type="GO" id="GO:0032266">
    <property type="term" value="F:phosphatidylinositol-3-phosphate binding"/>
    <property type="evidence" value="ECO:0007669"/>
    <property type="project" value="TreeGrafter"/>
</dbReference>
<keyword evidence="7" id="KW-1185">Reference proteome</keyword>
<reference evidence="6" key="1">
    <citation type="submission" date="2021-09" db="EMBL/GenBank/DDBJ databases">
        <authorList>
            <consortium name="AG Swart"/>
            <person name="Singh M."/>
            <person name="Singh A."/>
            <person name="Seah K."/>
            <person name="Emmerich C."/>
        </authorList>
    </citation>
    <scope>NUCLEOTIDE SEQUENCE</scope>
    <source>
        <strain evidence="6">ATCC30299</strain>
    </source>
</reference>
<dbReference type="PANTHER" id="PTHR47794:SF1">
    <property type="entry name" value="VACUOLAR PROTEIN SORTING-ASSOCIATED PROTEIN 27"/>
    <property type="match status" value="1"/>
</dbReference>
<keyword evidence="3" id="KW-0862">Zinc</keyword>
<keyword evidence="1" id="KW-0479">Metal-binding</keyword>
<comment type="caution">
    <text evidence="6">The sequence shown here is derived from an EMBL/GenBank/DDBJ whole genome shotgun (WGS) entry which is preliminary data.</text>
</comment>
<name>A0AAU9IU80_9CILI</name>
<feature type="domain" description="FYVE-type" evidence="5">
    <location>
        <begin position="123"/>
        <end position="183"/>
    </location>
</feature>
<dbReference type="GO" id="GO:0033565">
    <property type="term" value="C:ESCRT-0 complex"/>
    <property type="evidence" value="ECO:0007669"/>
    <property type="project" value="TreeGrafter"/>
</dbReference>
<evidence type="ECO:0000313" key="7">
    <source>
        <dbReference type="Proteomes" id="UP001162131"/>
    </source>
</evidence>
<dbReference type="InterPro" id="IPR013083">
    <property type="entry name" value="Znf_RING/FYVE/PHD"/>
</dbReference>
<dbReference type="GO" id="GO:0043130">
    <property type="term" value="F:ubiquitin binding"/>
    <property type="evidence" value="ECO:0007669"/>
    <property type="project" value="TreeGrafter"/>
</dbReference>
<gene>
    <name evidence="6" type="ORF">BSTOLATCC_MIC13069</name>
</gene>
<dbReference type="SMART" id="SM00064">
    <property type="entry name" value="FYVE"/>
    <property type="match status" value="1"/>
</dbReference>
<sequence length="241" mass="28097">MGNSQIKEEKETSEVKDQVFESQFKRIIYTPNNFNNDPKNTEWNNVLLKIEGGVLYSFMDSRLEHKVKINKAISISAEDAHLKEFLLGLQLSGEDFIWRLRSETLVEFIQWKKALMICRRPEWQKSNVCQECGAAFHVYRRSHHCRSCGRQLCDKCSSYFMDLESMGYITQQRSCKKCISEWKMIRNSTTGSMIEERKRISRSIMKQKMSLLNATKDSFLEKDLKESSNPSLLCGMGKDGF</sequence>
<dbReference type="SUPFAM" id="SSF57903">
    <property type="entry name" value="FYVE/PHD zinc finger"/>
    <property type="match status" value="1"/>
</dbReference>
<dbReference type="Gene3D" id="3.30.40.10">
    <property type="entry name" value="Zinc/RING finger domain, C3HC4 (zinc finger)"/>
    <property type="match status" value="1"/>
</dbReference>
<keyword evidence="2 4" id="KW-0863">Zinc-finger</keyword>
<evidence type="ECO:0000256" key="4">
    <source>
        <dbReference type="PROSITE-ProRule" id="PRU00091"/>
    </source>
</evidence>
<evidence type="ECO:0000256" key="1">
    <source>
        <dbReference type="ARBA" id="ARBA00022723"/>
    </source>
</evidence>
<dbReference type="InterPro" id="IPR017455">
    <property type="entry name" value="Znf_FYVE-rel"/>
</dbReference>
<dbReference type="EMBL" id="CAJZBQ010000013">
    <property type="protein sequence ID" value="CAG9315295.1"/>
    <property type="molecule type" value="Genomic_DNA"/>
</dbReference>
<dbReference type="GO" id="GO:0008270">
    <property type="term" value="F:zinc ion binding"/>
    <property type="evidence" value="ECO:0007669"/>
    <property type="project" value="UniProtKB-KW"/>
</dbReference>
<dbReference type="GO" id="GO:0006623">
    <property type="term" value="P:protein targeting to vacuole"/>
    <property type="evidence" value="ECO:0007669"/>
    <property type="project" value="TreeGrafter"/>
</dbReference>
<dbReference type="PANTHER" id="PTHR47794">
    <property type="entry name" value="VACUOLAR PROTEIN SORTING-ASSOCIATED PROTEIN 27"/>
    <property type="match status" value="1"/>
</dbReference>
<dbReference type="AlphaFoldDB" id="A0AAU9IU80"/>
<dbReference type="GO" id="GO:0043328">
    <property type="term" value="P:protein transport to vacuole involved in ubiquitin-dependent protein catabolic process via the multivesicular body sorting pathway"/>
    <property type="evidence" value="ECO:0007669"/>
    <property type="project" value="TreeGrafter"/>
</dbReference>
<organism evidence="6 7">
    <name type="scientific">Blepharisma stoltei</name>
    <dbReference type="NCBI Taxonomy" id="1481888"/>
    <lineage>
        <taxon>Eukaryota</taxon>
        <taxon>Sar</taxon>
        <taxon>Alveolata</taxon>
        <taxon>Ciliophora</taxon>
        <taxon>Postciliodesmatophora</taxon>
        <taxon>Heterotrichea</taxon>
        <taxon>Heterotrichida</taxon>
        <taxon>Blepharismidae</taxon>
        <taxon>Blepharisma</taxon>
    </lineage>
</organism>
<evidence type="ECO:0000259" key="5">
    <source>
        <dbReference type="PROSITE" id="PS50178"/>
    </source>
</evidence>
<dbReference type="PROSITE" id="PS50178">
    <property type="entry name" value="ZF_FYVE"/>
    <property type="match status" value="1"/>
</dbReference>
<dbReference type="Pfam" id="PF01363">
    <property type="entry name" value="FYVE"/>
    <property type="match status" value="1"/>
</dbReference>
<evidence type="ECO:0000256" key="3">
    <source>
        <dbReference type="ARBA" id="ARBA00022833"/>
    </source>
</evidence>